<dbReference type="PIRSF" id="PIRSF006648">
    <property type="entry name" value="DrrB"/>
    <property type="match status" value="1"/>
</dbReference>
<dbReference type="GO" id="GO:0140359">
    <property type="term" value="F:ABC-type transporter activity"/>
    <property type="evidence" value="ECO:0007669"/>
    <property type="project" value="InterPro"/>
</dbReference>
<feature type="transmembrane region" description="Helical" evidence="6">
    <location>
        <begin position="149"/>
        <end position="173"/>
    </location>
</feature>
<dbReference type="Pfam" id="PF01061">
    <property type="entry name" value="ABC2_membrane"/>
    <property type="match status" value="1"/>
</dbReference>
<protein>
    <recommendedName>
        <fullName evidence="6">Transport permease protein</fullName>
    </recommendedName>
</protein>
<sequence length="264" mass="28093">MTATTSPTTRPSLRWAVSDVLTMIGRKLRHVLRTPDELIVSLILPITMMLLFVFVFGGALDRSGGYVDYAVPGVLILSAGFSASQTGIGLTSDLVTGVVDRFRSLPIVVSSVLTGHVVANLLRNLVSTTLVILVALLIGFRPAANVLEWAAAFGVVALYILMISWLSMIFGLLAKTVEGAGQFSFVILFLPYLSSAFVPTETMPDALRVVADNQPATPVIETVRALLTGSPVGNSAAWALGWCVGLGALAFVISSVLFVRRTSR</sequence>
<accession>A0AAC9LBJ1</accession>
<keyword evidence="4 6" id="KW-0472">Membrane</keyword>
<evidence type="ECO:0000256" key="3">
    <source>
        <dbReference type="ARBA" id="ARBA00022989"/>
    </source>
</evidence>
<dbReference type="PANTHER" id="PTHR43229:SF2">
    <property type="entry name" value="NODULATION PROTEIN J"/>
    <property type="match status" value="1"/>
</dbReference>
<reference evidence="9" key="1">
    <citation type="submission" date="2016-06" db="EMBL/GenBank/DDBJ databases">
        <title>Complete genome sequence of Actinoalloteichus fjordicus DSM 46855 (=ADI127-17), type strain of the new species Actinoalloteichus fjordicus.</title>
        <authorList>
            <person name="Ruckert C."/>
            <person name="Nouioui I."/>
            <person name="Willmese J."/>
            <person name="van Wezel G."/>
            <person name="Klenk H.-P."/>
            <person name="Kalinowski J."/>
            <person name="Zotchev S.B."/>
        </authorList>
    </citation>
    <scope>NUCLEOTIDE SEQUENCE [LARGE SCALE GENOMIC DNA]</scope>
    <source>
        <strain evidence="9">ADI127-7</strain>
    </source>
</reference>
<evidence type="ECO:0000259" key="7">
    <source>
        <dbReference type="PROSITE" id="PS51012"/>
    </source>
</evidence>
<dbReference type="RefSeq" id="WP_075740230.1">
    <property type="nucleotide sequence ID" value="NZ_CP016076.1"/>
</dbReference>
<evidence type="ECO:0000256" key="6">
    <source>
        <dbReference type="RuleBase" id="RU361157"/>
    </source>
</evidence>
<dbReference type="Proteomes" id="UP000185511">
    <property type="component" value="Chromosome"/>
</dbReference>
<dbReference type="InterPro" id="IPR047817">
    <property type="entry name" value="ABC2_TM_bact-type"/>
</dbReference>
<keyword evidence="6" id="KW-1003">Cell membrane</keyword>
<dbReference type="InterPro" id="IPR013525">
    <property type="entry name" value="ABC2_TM"/>
</dbReference>
<keyword evidence="6" id="KW-0813">Transport</keyword>
<dbReference type="AlphaFoldDB" id="A0AAC9LBJ1"/>
<evidence type="ECO:0000256" key="2">
    <source>
        <dbReference type="ARBA" id="ARBA00022692"/>
    </source>
</evidence>
<evidence type="ECO:0000256" key="5">
    <source>
        <dbReference type="ARBA" id="ARBA00023251"/>
    </source>
</evidence>
<evidence type="ECO:0000256" key="1">
    <source>
        <dbReference type="ARBA" id="ARBA00004141"/>
    </source>
</evidence>
<evidence type="ECO:0000313" key="9">
    <source>
        <dbReference type="Proteomes" id="UP000185511"/>
    </source>
</evidence>
<name>A0AAC9LBJ1_9PSEU</name>
<dbReference type="GO" id="GO:0046677">
    <property type="term" value="P:response to antibiotic"/>
    <property type="evidence" value="ECO:0007669"/>
    <property type="project" value="UniProtKB-KW"/>
</dbReference>
<keyword evidence="5" id="KW-0046">Antibiotic resistance</keyword>
<dbReference type="GO" id="GO:0043190">
    <property type="term" value="C:ATP-binding cassette (ABC) transporter complex"/>
    <property type="evidence" value="ECO:0007669"/>
    <property type="project" value="InterPro"/>
</dbReference>
<keyword evidence="9" id="KW-1185">Reference proteome</keyword>
<proteinExistence type="inferred from homology"/>
<dbReference type="PANTHER" id="PTHR43229">
    <property type="entry name" value="NODULATION PROTEIN J"/>
    <property type="match status" value="1"/>
</dbReference>
<dbReference type="KEGG" id="acad:UA74_11305"/>
<feature type="transmembrane region" description="Helical" evidence="6">
    <location>
        <begin position="180"/>
        <end position="198"/>
    </location>
</feature>
<comment type="subcellular location">
    <subcellularLocation>
        <location evidence="6">Cell membrane</location>
        <topology evidence="6">Multi-pass membrane protein</topology>
    </subcellularLocation>
    <subcellularLocation>
        <location evidence="1">Membrane</location>
        <topology evidence="1">Multi-pass membrane protein</topology>
    </subcellularLocation>
</comment>
<feature type="transmembrane region" description="Helical" evidence="6">
    <location>
        <begin position="236"/>
        <end position="259"/>
    </location>
</feature>
<dbReference type="InterPro" id="IPR000412">
    <property type="entry name" value="ABC_2_transport"/>
</dbReference>
<keyword evidence="2 6" id="KW-0812">Transmembrane</keyword>
<feature type="transmembrane region" description="Helical" evidence="6">
    <location>
        <begin position="125"/>
        <end position="143"/>
    </location>
</feature>
<evidence type="ECO:0000313" key="8">
    <source>
        <dbReference type="EMBL" id="APU14321.1"/>
    </source>
</evidence>
<dbReference type="InterPro" id="IPR051784">
    <property type="entry name" value="Nod_factor_ABC_transporter"/>
</dbReference>
<feature type="transmembrane region" description="Helical" evidence="6">
    <location>
        <begin position="69"/>
        <end position="90"/>
    </location>
</feature>
<comment type="similarity">
    <text evidence="6">Belongs to the ABC-2 integral membrane protein family.</text>
</comment>
<gene>
    <name evidence="8" type="ORF">UA74_11305</name>
</gene>
<dbReference type="EMBL" id="CP016076">
    <property type="protein sequence ID" value="APU14321.1"/>
    <property type="molecule type" value="Genomic_DNA"/>
</dbReference>
<evidence type="ECO:0000256" key="4">
    <source>
        <dbReference type="ARBA" id="ARBA00023136"/>
    </source>
</evidence>
<keyword evidence="3 6" id="KW-1133">Transmembrane helix</keyword>
<organism evidence="8 9">
    <name type="scientific">Actinoalloteichus fjordicus</name>
    <dbReference type="NCBI Taxonomy" id="1612552"/>
    <lineage>
        <taxon>Bacteria</taxon>
        <taxon>Bacillati</taxon>
        <taxon>Actinomycetota</taxon>
        <taxon>Actinomycetes</taxon>
        <taxon>Pseudonocardiales</taxon>
        <taxon>Pseudonocardiaceae</taxon>
        <taxon>Actinoalloteichus</taxon>
    </lineage>
</organism>
<feature type="domain" description="ABC transmembrane type-2" evidence="7">
    <location>
        <begin position="36"/>
        <end position="261"/>
    </location>
</feature>
<feature type="transmembrane region" description="Helical" evidence="6">
    <location>
        <begin position="38"/>
        <end position="57"/>
    </location>
</feature>
<dbReference type="PROSITE" id="PS51012">
    <property type="entry name" value="ABC_TM2"/>
    <property type="match status" value="1"/>
</dbReference>